<keyword evidence="8" id="KW-0804">Transcription</keyword>
<keyword evidence="12" id="KW-1185">Reference proteome</keyword>
<accession>A0A8C6ZAN2</accession>
<evidence type="ECO:0000256" key="5">
    <source>
        <dbReference type="ARBA" id="ARBA00022990"/>
    </source>
</evidence>
<feature type="compositionally biased region" description="Basic and acidic residues" evidence="10">
    <location>
        <begin position="63"/>
        <end position="72"/>
    </location>
</feature>
<keyword evidence="6" id="KW-0805">Transcription regulation</keyword>
<keyword evidence="7" id="KW-0238">DNA-binding</keyword>
<evidence type="ECO:0000256" key="7">
    <source>
        <dbReference type="ARBA" id="ARBA00023125"/>
    </source>
</evidence>
<dbReference type="PRINTS" id="PR00929">
    <property type="entry name" value="ATHOOK"/>
</dbReference>
<dbReference type="InterPro" id="IPR017956">
    <property type="entry name" value="AT_hook_DNA-bd_motif"/>
</dbReference>
<evidence type="ECO:0000256" key="4">
    <source>
        <dbReference type="ARBA" id="ARBA00022737"/>
    </source>
</evidence>
<evidence type="ECO:0000256" key="6">
    <source>
        <dbReference type="ARBA" id="ARBA00023015"/>
    </source>
</evidence>
<dbReference type="InterPro" id="IPR000637">
    <property type="entry name" value="HMGI/Y_DNA-bd_CS"/>
</dbReference>
<evidence type="ECO:0008006" key="13">
    <source>
        <dbReference type="Google" id="ProtNLM"/>
    </source>
</evidence>
<evidence type="ECO:0000256" key="2">
    <source>
        <dbReference type="ARBA" id="ARBA00010812"/>
    </source>
</evidence>
<dbReference type="GO" id="GO:0010557">
    <property type="term" value="P:positive regulation of macromolecule biosynthetic process"/>
    <property type="evidence" value="ECO:0007669"/>
    <property type="project" value="UniProtKB-ARBA"/>
</dbReference>
<dbReference type="PRINTS" id="PR00930">
    <property type="entry name" value="HIGHMOBLTYIY"/>
</dbReference>
<dbReference type="GO" id="GO:0006355">
    <property type="term" value="P:regulation of DNA-templated transcription"/>
    <property type="evidence" value="ECO:0007669"/>
    <property type="project" value="InterPro"/>
</dbReference>
<feature type="compositionally biased region" description="Basic residues" evidence="10">
    <location>
        <begin position="43"/>
        <end position="53"/>
    </location>
</feature>
<evidence type="ECO:0000256" key="1">
    <source>
        <dbReference type="ARBA" id="ARBA00004123"/>
    </source>
</evidence>
<keyword evidence="3" id="KW-0597">Phosphoprotein</keyword>
<evidence type="ECO:0000256" key="8">
    <source>
        <dbReference type="ARBA" id="ARBA00023163"/>
    </source>
</evidence>
<evidence type="ECO:0000313" key="12">
    <source>
        <dbReference type="Proteomes" id="UP000694420"/>
    </source>
</evidence>
<keyword evidence="4" id="KW-0677">Repeat</keyword>
<reference evidence="11" key="2">
    <citation type="submission" date="2025-09" db="UniProtKB">
        <authorList>
            <consortium name="Ensembl"/>
        </authorList>
    </citation>
    <scope>IDENTIFICATION</scope>
</reference>
<dbReference type="AlphaFoldDB" id="A0A8C6ZAN2"/>
<sequence>SLGRSSAAGQGSGSCQGLPSAASPDPTRPLRGWKEPTGEPSPKRPRGRPKGSKNKSPSKAAQKKAEATGEKRPRGRPRKWGEGKPSEEGQEPNLTEAQETAGYLCSAVVCTL</sequence>
<dbReference type="PANTHER" id="PTHR23341">
    <property type="entry name" value="HIGH MOBILITY GROUP PROTEINS HMG-A AND C"/>
    <property type="match status" value="1"/>
</dbReference>
<keyword evidence="5" id="KW-0007">Acetylation</keyword>
<evidence type="ECO:0000313" key="11">
    <source>
        <dbReference type="Ensembl" id="ENSNPEP00000009882.1"/>
    </source>
</evidence>
<organism evidence="11 12">
    <name type="scientific">Nothoprocta perdicaria</name>
    <name type="common">Chilean tinamou</name>
    <name type="synonym">Crypturus perdicarius</name>
    <dbReference type="NCBI Taxonomy" id="30464"/>
    <lineage>
        <taxon>Eukaryota</taxon>
        <taxon>Metazoa</taxon>
        <taxon>Chordata</taxon>
        <taxon>Craniata</taxon>
        <taxon>Vertebrata</taxon>
        <taxon>Euteleostomi</taxon>
        <taxon>Archelosauria</taxon>
        <taxon>Archosauria</taxon>
        <taxon>Dinosauria</taxon>
        <taxon>Saurischia</taxon>
        <taxon>Theropoda</taxon>
        <taxon>Coelurosauria</taxon>
        <taxon>Aves</taxon>
        <taxon>Palaeognathae</taxon>
        <taxon>Tinamiformes</taxon>
        <taxon>Tinamidae</taxon>
        <taxon>Nothoprocta</taxon>
    </lineage>
</organism>
<dbReference type="GO" id="GO:0005634">
    <property type="term" value="C:nucleus"/>
    <property type="evidence" value="ECO:0007669"/>
    <property type="project" value="UniProtKB-SubCell"/>
</dbReference>
<comment type="subcellular location">
    <subcellularLocation>
        <location evidence="1">Nucleus</location>
    </subcellularLocation>
</comment>
<dbReference type="PANTHER" id="PTHR23341:SF4">
    <property type="entry name" value="HIGH MOBILITY GROUP PROTEIN HMGI-C"/>
    <property type="match status" value="1"/>
</dbReference>
<dbReference type="PROSITE" id="PS00354">
    <property type="entry name" value="HMGI_Y"/>
    <property type="match status" value="1"/>
</dbReference>
<name>A0A8C6ZAN2_NOTPE</name>
<dbReference type="GO" id="GO:0003712">
    <property type="term" value="F:transcription coregulator activity"/>
    <property type="evidence" value="ECO:0007669"/>
    <property type="project" value="TreeGrafter"/>
</dbReference>
<dbReference type="InterPro" id="IPR000116">
    <property type="entry name" value="HMGA"/>
</dbReference>
<dbReference type="SMART" id="SM00384">
    <property type="entry name" value="AT_hook"/>
    <property type="match status" value="2"/>
</dbReference>
<dbReference type="GO" id="GO:0000785">
    <property type="term" value="C:chromatin"/>
    <property type="evidence" value="ECO:0007669"/>
    <property type="project" value="InterPro"/>
</dbReference>
<dbReference type="GO" id="GO:0003677">
    <property type="term" value="F:DNA binding"/>
    <property type="evidence" value="ECO:0007669"/>
    <property type="project" value="UniProtKB-KW"/>
</dbReference>
<comment type="similarity">
    <text evidence="2">Belongs to the HMGA family.</text>
</comment>
<proteinExistence type="inferred from homology"/>
<feature type="region of interest" description="Disordered" evidence="10">
    <location>
        <begin position="1"/>
        <end position="101"/>
    </location>
</feature>
<reference evidence="11" key="1">
    <citation type="submission" date="2025-08" db="UniProtKB">
        <authorList>
            <consortium name="Ensembl"/>
        </authorList>
    </citation>
    <scope>IDENTIFICATION</scope>
</reference>
<protein>
    <recommendedName>
        <fullName evidence="13">High mobility group AT-hook 2</fullName>
    </recommendedName>
</protein>
<feature type="compositionally biased region" description="Low complexity" evidence="10">
    <location>
        <begin position="1"/>
        <end position="18"/>
    </location>
</feature>
<keyword evidence="9" id="KW-0539">Nucleus</keyword>
<evidence type="ECO:0000256" key="3">
    <source>
        <dbReference type="ARBA" id="ARBA00022553"/>
    </source>
</evidence>
<dbReference type="Ensembl" id="ENSNPET00000010126.1">
    <property type="protein sequence ID" value="ENSNPEP00000009882.1"/>
    <property type="gene ID" value="ENSNPEG00000007414.1"/>
</dbReference>
<evidence type="ECO:0000256" key="10">
    <source>
        <dbReference type="SAM" id="MobiDB-lite"/>
    </source>
</evidence>
<evidence type="ECO:0000256" key="9">
    <source>
        <dbReference type="ARBA" id="ARBA00023242"/>
    </source>
</evidence>
<dbReference type="Proteomes" id="UP000694420">
    <property type="component" value="Unplaced"/>
</dbReference>